<dbReference type="InterPro" id="IPR027417">
    <property type="entry name" value="P-loop_NTPase"/>
</dbReference>
<dbReference type="FunFam" id="3.40.50.300:FF:000421">
    <property type="entry name" value="Branched-chain amino acid ABC transporter ATP-binding protein"/>
    <property type="match status" value="1"/>
</dbReference>
<dbReference type="PANTHER" id="PTHR45772:SF4">
    <property type="entry name" value="ABC TRANSPORTER ATP-BINDING PROTEIN"/>
    <property type="match status" value="1"/>
</dbReference>
<dbReference type="InterPro" id="IPR032823">
    <property type="entry name" value="BCA_ABC_TP_C"/>
</dbReference>
<reference evidence="5 6" key="1">
    <citation type="submission" date="2013-11" db="EMBL/GenBank/DDBJ databases">
        <title>Complete genome sequence of Rhizobium gallicum bv. gallicum R602.</title>
        <authorList>
            <person name="Bustos P."/>
            <person name="Santamaria R.I."/>
            <person name="Lozano L."/>
            <person name="Acosta J.L."/>
            <person name="Ormeno-Orrillo E."/>
            <person name="Rogel M.A."/>
            <person name="Romero D."/>
            <person name="Cevallos M.A."/>
            <person name="Martinez-Romero E."/>
            <person name="Gonzalez V."/>
        </authorList>
    </citation>
    <scope>NUCLEOTIDE SEQUENCE [LARGE SCALE GENOMIC DNA]</scope>
    <source>
        <strain evidence="5 6">R602</strain>
        <plasmid evidence="5 6">pRgalR602c</plasmid>
    </source>
</reference>
<dbReference type="InterPro" id="IPR003439">
    <property type="entry name" value="ABC_transporter-like_ATP-bd"/>
</dbReference>
<evidence type="ECO:0000313" key="6">
    <source>
        <dbReference type="Proteomes" id="UP000031368"/>
    </source>
</evidence>
<dbReference type="InterPro" id="IPR051120">
    <property type="entry name" value="ABC_AA/LPS_Transport"/>
</dbReference>
<feature type="domain" description="ABC transporter" evidence="4">
    <location>
        <begin position="13"/>
        <end position="261"/>
    </location>
</feature>
<dbReference type="AlphaFoldDB" id="A0A0B4XHW3"/>
<keyword evidence="2" id="KW-0547">Nucleotide-binding</keyword>
<dbReference type="SUPFAM" id="SSF52540">
    <property type="entry name" value="P-loop containing nucleoside triphosphate hydrolases"/>
    <property type="match status" value="1"/>
</dbReference>
<keyword evidence="5" id="KW-0614">Plasmid</keyword>
<dbReference type="GO" id="GO:0005886">
    <property type="term" value="C:plasma membrane"/>
    <property type="evidence" value="ECO:0007669"/>
    <property type="project" value="TreeGrafter"/>
</dbReference>
<dbReference type="EMBL" id="CP006880">
    <property type="protein sequence ID" value="AJD46325.1"/>
    <property type="molecule type" value="Genomic_DNA"/>
</dbReference>
<gene>
    <name evidence="5" type="primary">livG-3</name>
    <name evidence="5" type="ORF">RGR602_PC02306</name>
</gene>
<keyword evidence="3 5" id="KW-0067">ATP-binding</keyword>
<dbReference type="Proteomes" id="UP000031368">
    <property type="component" value="Plasmid pRgalR602c"/>
</dbReference>
<dbReference type="PROSITE" id="PS50893">
    <property type="entry name" value="ABC_TRANSPORTER_2"/>
    <property type="match status" value="1"/>
</dbReference>
<evidence type="ECO:0000313" key="5">
    <source>
        <dbReference type="EMBL" id="AJD46325.1"/>
    </source>
</evidence>
<dbReference type="Pfam" id="PF12399">
    <property type="entry name" value="BCA_ABC_TP_C"/>
    <property type="match status" value="1"/>
</dbReference>
<dbReference type="GO" id="GO:0016887">
    <property type="term" value="F:ATP hydrolysis activity"/>
    <property type="evidence" value="ECO:0007669"/>
    <property type="project" value="InterPro"/>
</dbReference>
<sequence>MNDSSIEEVRPVLQARDVSVQFGGVKALTDVSLSVRRGEICGLIGPNGAGKSTFLNAATRLVNYATGSIMLDGQPLEGVETRDMIGMGVARTFQNLGIYASMTVLENVMLGAHHRLGGNFGKAIFAPFHVRALERYTREKATAVLEEVGMADLAARAAGSLPYPLQKRMEIARALAAEPKILLLDEPAGGLTHGEVHEFGELVDGIRRRRNLSILLIEHHMGLVMSLCDRIVVFHLGRNLAEGTPAEIKSNDAVIAAYLGKAA</sequence>
<organism evidence="5 6">
    <name type="scientific">Rhizobium gallicum bv. gallicum R602sp</name>
    <dbReference type="NCBI Taxonomy" id="1041138"/>
    <lineage>
        <taxon>Bacteria</taxon>
        <taxon>Pseudomonadati</taxon>
        <taxon>Pseudomonadota</taxon>
        <taxon>Alphaproteobacteria</taxon>
        <taxon>Hyphomicrobiales</taxon>
        <taxon>Rhizobiaceae</taxon>
        <taxon>Rhizobium/Agrobacterium group</taxon>
        <taxon>Rhizobium</taxon>
    </lineage>
</organism>
<evidence type="ECO:0000256" key="1">
    <source>
        <dbReference type="ARBA" id="ARBA00022448"/>
    </source>
</evidence>
<evidence type="ECO:0000256" key="2">
    <source>
        <dbReference type="ARBA" id="ARBA00022741"/>
    </source>
</evidence>
<dbReference type="GO" id="GO:0005524">
    <property type="term" value="F:ATP binding"/>
    <property type="evidence" value="ECO:0007669"/>
    <property type="project" value="UniProtKB-KW"/>
</dbReference>
<dbReference type="SMART" id="SM00382">
    <property type="entry name" value="AAA"/>
    <property type="match status" value="1"/>
</dbReference>
<dbReference type="Gene3D" id="3.40.50.300">
    <property type="entry name" value="P-loop containing nucleotide triphosphate hydrolases"/>
    <property type="match status" value="1"/>
</dbReference>
<keyword evidence="1" id="KW-0813">Transport</keyword>
<dbReference type="HOGENOM" id="CLU_000604_1_2_5"/>
<geneLocation type="plasmid" evidence="5 6">
    <name>pRgalR602c</name>
</geneLocation>
<dbReference type="InterPro" id="IPR003593">
    <property type="entry name" value="AAA+_ATPase"/>
</dbReference>
<dbReference type="PANTHER" id="PTHR45772">
    <property type="entry name" value="CONSERVED COMPONENT OF ABC TRANSPORTER FOR NATURAL AMINO ACIDS-RELATED"/>
    <property type="match status" value="1"/>
</dbReference>
<accession>A0A0B4XHW3</accession>
<dbReference type="RefSeq" id="WP_040116326.1">
    <property type="nucleotide sequence ID" value="NZ_CP006880.1"/>
</dbReference>
<dbReference type="CDD" id="cd03219">
    <property type="entry name" value="ABC_Mj1267_LivG_branched"/>
    <property type="match status" value="1"/>
</dbReference>
<keyword evidence="6" id="KW-1185">Reference proteome</keyword>
<dbReference type="KEGG" id="rga:RGR602_PC02306"/>
<name>A0A0B4XHW3_9HYPH</name>
<proteinExistence type="predicted"/>
<protein>
    <submittedName>
        <fullName evidence="5">High-affinity branched-chain amino acid ABC transporter ATP-binding protein LivG 3</fullName>
    </submittedName>
</protein>
<dbReference type="Pfam" id="PF00005">
    <property type="entry name" value="ABC_tran"/>
    <property type="match status" value="1"/>
</dbReference>
<evidence type="ECO:0000256" key="3">
    <source>
        <dbReference type="ARBA" id="ARBA00022840"/>
    </source>
</evidence>
<evidence type="ECO:0000259" key="4">
    <source>
        <dbReference type="PROSITE" id="PS50893"/>
    </source>
</evidence>